<organism evidence="2 3">
    <name type="scientific">Acetobacter thailandicus</name>
    <dbReference type="NCBI Taxonomy" id="1502842"/>
    <lineage>
        <taxon>Bacteria</taxon>
        <taxon>Pseudomonadati</taxon>
        <taxon>Pseudomonadota</taxon>
        <taxon>Alphaproteobacteria</taxon>
        <taxon>Acetobacterales</taxon>
        <taxon>Acetobacteraceae</taxon>
        <taxon>Acetobacter</taxon>
    </lineage>
</organism>
<comment type="caution">
    <text evidence="2">The sequence shown here is derived from an EMBL/GenBank/DDBJ whole genome shotgun (WGS) entry which is preliminary data.</text>
</comment>
<reference evidence="2 3" key="1">
    <citation type="submission" date="2022-11" db="EMBL/GenBank/DDBJ databases">
        <title>Genome sequencing of Acetobacter type strain.</title>
        <authorList>
            <person name="Heo J."/>
            <person name="Lee D."/>
            <person name="Han B.-H."/>
            <person name="Hong S.-B."/>
            <person name="Kwon S.-W."/>
        </authorList>
    </citation>
    <scope>NUCLEOTIDE SEQUENCE [LARGE SCALE GENOMIC DNA]</scope>
    <source>
        <strain evidence="2 3">KACC 21253</strain>
    </source>
</reference>
<proteinExistence type="predicted"/>
<keyword evidence="3" id="KW-1185">Reference proteome</keyword>
<protein>
    <submittedName>
        <fullName evidence="2">CpaD family pilus assembly lipoprotein</fullName>
    </submittedName>
</protein>
<dbReference type="PROSITE" id="PS51257">
    <property type="entry name" value="PROKAR_LIPOPROTEIN"/>
    <property type="match status" value="1"/>
</dbReference>
<sequence>MKKYILLTLLPFFVAGCDMHWARQGNKPPPLLVGENDISISLSEEGAYQAVAQALAKINDPQKLHVTLSSVNKQQAETIRHMLTHAGVNAARIYYVDSPADMLVMRRYLVARPDCRLAVHKSWTGDVSNSLSATGSCVQASALAEEIDNPGDLVQPAHLQPANGARFGRVVELWEQGADKNNQQQPVSQTGSGSVSGASGSAGGSDSSLTPASQTTPAETTTTTPLAARTAGQSDNTDDDADSVP</sequence>
<keyword evidence="2" id="KW-0449">Lipoprotein</keyword>
<dbReference type="Pfam" id="PF09476">
    <property type="entry name" value="Pilus_CpaD"/>
    <property type="match status" value="1"/>
</dbReference>
<feature type="compositionally biased region" description="Polar residues" evidence="1">
    <location>
        <begin position="179"/>
        <end position="190"/>
    </location>
</feature>
<name>A0ABT3QCR1_9PROT</name>
<feature type="compositionally biased region" description="Low complexity" evidence="1">
    <location>
        <begin position="191"/>
        <end position="231"/>
    </location>
</feature>
<feature type="region of interest" description="Disordered" evidence="1">
    <location>
        <begin position="179"/>
        <end position="245"/>
    </location>
</feature>
<accession>A0ABT3QCR1</accession>
<evidence type="ECO:0000313" key="3">
    <source>
        <dbReference type="Proteomes" id="UP001301152"/>
    </source>
</evidence>
<dbReference type="InterPro" id="IPR019027">
    <property type="entry name" value="Pilus_biogenesis_CpaD-related"/>
</dbReference>
<feature type="compositionally biased region" description="Acidic residues" evidence="1">
    <location>
        <begin position="236"/>
        <end position="245"/>
    </location>
</feature>
<evidence type="ECO:0000313" key="2">
    <source>
        <dbReference type="EMBL" id="MCX2563077.1"/>
    </source>
</evidence>
<evidence type="ECO:0000256" key="1">
    <source>
        <dbReference type="SAM" id="MobiDB-lite"/>
    </source>
</evidence>
<gene>
    <name evidence="2" type="ORF">OQ497_03760</name>
</gene>
<dbReference type="EMBL" id="JAPIUZ010000001">
    <property type="protein sequence ID" value="MCX2563077.1"/>
    <property type="molecule type" value="Genomic_DNA"/>
</dbReference>
<dbReference type="RefSeq" id="WP_173560071.1">
    <property type="nucleotide sequence ID" value="NZ_JAPIUZ010000001.1"/>
</dbReference>
<dbReference type="Proteomes" id="UP001301152">
    <property type="component" value="Unassembled WGS sequence"/>
</dbReference>